<sequence length="157" mass="17912">MRSITSICTYLFVSCYLLMVASCSNFISCGGDKDTFINNFYAFVEEIRAEQKNGTIPADQWEKYDEQFNKLTNECYPQFEADLNTNDQLGVATCVGFYFYAKYGLTAVLKLAQTDAAIKKILLEIDYTVLLNMAKEIVNNPEEIHKIMGDLEKRYGN</sequence>
<gene>
    <name evidence="3" type="ORF">AsAng_0045650</name>
</gene>
<proteinExistence type="predicted"/>
<reference evidence="3" key="1">
    <citation type="submission" date="2022-09" db="EMBL/GenBank/DDBJ databases">
        <title>Aureispira anguillicida sp. nov., isolated from Leptocephalus of Japanese eel Anguilla japonica.</title>
        <authorList>
            <person name="Yuasa K."/>
            <person name="Mekata T."/>
            <person name="Ikunari K."/>
        </authorList>
    </citation>
    <scope>NUCLEOTIDE SEQUENCE</scope>
    <source>
        <strain evidence="3">EL160426</strain>
    </source>
</reference>
<dbReference type="Proteomes" id="UP001060919">
    <property type="component" value="Chromosome"/>
</dbReference>
<dbReference type="RefSeq" id="WP_264789055.1">
    <property type="nucleotide sequence ID" value="NZ_AP026867.1"/>
</dbReference>
<feature type="signal peptide" evidence="1">
    <location>
        <begin position="1"/>
        <end position="26"/>
    </location>
</feature>
<evidence type="ECO:0000313" key="4">
    <source>
        <dbReference type="Proteomes" id="UP001060919"/>
    </source>
</evidence>
<protein>
    <recommendedName>
        <fullName evidence="2">DUF6565 domain-containing protein</fullName>
    </recommendedName>
</protein>
<evidence type="ECO:0000256" key="1">
    <source>
        <dbReference type="SAM" id="SignalP"/>
    </source>
</evidence>
<dbReference type="EMBL" id="AP026867">
    <property type="protein sequence ID" value="BDS13803.1"/>
    <property type="molecule type" value="Genomic_DNA"/>
</dbReference>
<dbReference type="Pfam" id="PF20203">
    <property type="entry name" value="DUF6565"/>
    <property type="match status" value="1"/>
</dbReference>
<organism evidence="3 4">
    <name type="scientific">Aureispira anguillae</name>
    <dbReference type="NCBI Taxonomy" id="2864201"/>
    <lineage>
        <taxon>Bacteria</taxon>
        <taxon>Pseudomonadati</taxon>
        <taxon>Bacteroidota</taxon>
        <taxon>Saprospiria</taxon>
        <taxon>Saprospirales</taxon>
        <taxon>Saprospiraceae</taxon>
        <taxon>Aureispira</taxon>
    </lineage>
</organism>
<dbReference type="AlphaFoldDB" id="A0A915YJ57"/>
<evidence type="ECO:0000313" key="3">
    <source>
        <dbReference type="EMBL" id="BDS13803.1"/>
    </source>
</evidence>
<dbReference type="KEGG" id="aup:AsAng_0045650"/>
<feature type="chain" id="PRO_5037503194" description="DUF6565 domain-containing protein" evidence="1">
    <location>
        <begin position="27"/>
        <end position="157"/>
    </location>
</feature>
<keyword evidence="4" id="KW-1185">Reference proteome</keyword>
<feature type="domain" description="DUF6565" evidence="2">
    <location>
        <begin position="59"/>
        <end position="103"/>
    </location>
</feature>
<name>A0A915YJ57_9BACT</name>
<dbReference type="InterPro" id="IPR046695">
    <property type="entry name" value="DUF6565"/>
</dbReference>
<dbReference type="PROSITE" id="PS51257">
    <property type="entry name" value="PROKAR_LIPOPROTEIN"/>
    <property type="match status" value="1"/>
</dbReference>
<evidence type="ECO:0000259" key="2">
    <source>
        <dbReference type="Pfam" id="PF20203"/>
    </source>
</evidence>
<accession>A0A915YJ57</accession>
<keyword evidence="1" id="KW-0732">Signal</keyword>